<feature type="binding site" evidence="14">
    <location>
        <position position="210"/>
    </location>
    <ligand>
        <name>ATP</name>
        <dbReference type="ChEBI" id="CHEBI:30616"/>
    </ligand>
</feature>
<dbReference type="GO" id="GO:0003725">
    <property type="term" value="F:double-stranded RNA binding"/>
    <property type="evidence" value="ECO:0007669"/>
    <property type="project" value="UniProtKB-UniRule"/>
</dbReference>
<sequence length="303" mass="30957">MLLAGGLVAIPTETVYGLGADATQGAAVAAIFEAKGRPRFNPLICHVCDRAMAEATGVFDPVARRLADAFWPGPLTIVLPLAAESGIHPLTLGGLTTVALRMPQGIARDVIAGVGRPVAAPSANRSGKVSPTTAAHVARSLGDRIDLILDAGPAVVGLESTIVMPVPGKIVLLRAGGITADDIEAALGLAVVRPEAGAAIQSPGQLASHYAPHGQVRLDALSVRPGEWLLKFGRRAVEGEGAAAGIIDLSPAGDLREAASNLFAALTLLDRPDVAEIAVMPIPETGLGEAINDRLRRAAAPRG</sequence>
<dbReference type="EMBL" id="BMJJ01000002">
    <property type="protein sequence ID" value="GGD07925.1"/>
    <property type="molecule type" value="Genomic_DNA"/>
</dbReference>
<name>A0A916XT93_9HYPH</name>
<protein>
    <recommendedName>
        <fullName evidence="4 13">Threonylcarbamoyl-AMP synthase</fullName>
        <shortName evidence="13">TC-AMP synthase</shortName>
        <ecNumber evidence="3 13">2.7.7.87</ecNumber>
    </recommendedName>
    <alternativeName>
        <fullName evidence="11 13">L-threonylcarbamoyladenylate synthase</fullName>
    </alternativeName>
</protein>
<evidence type="ECO:0000256" key="5">
    <source>
        <dbReference type="ARBA" id="ARBA00022490"/>
    </source>
</evidence>
<evidence type="ECO:0000256" key="11">
    <source>
        <dbReference type="ARBA" id="ARBA00029774"/>
    </source>
</evidence>
<dbReference type="GO" id="GO:0000049">
    <property type="term" value="F:tRNA binding"/>
    <property type="evidence" value="ECO:0007669"/>
    <property type="project" value="TreeGrafter"/>
</dbReference>
<feature type="binding site" evidence="14">
    <location>
        <position position="174"/>
    </location>
    <ligand>
        <name>ATP</name>
        <dbReference type="ChEBI" id="CHEBI:30616"/>
    </ligand>
</feature>
<dbReference type="EC" id="2.7.7.87" evidence="3 13"/>
<evidence type="ECO:0000256" key="2">
    <source>
        <dbReference type="ARBA" id="ARBA00007663"/>
    </source>
</evidence>
<dbReference type="GO" id="GO:0005524">
    <property type="term" value="F:ATP binding"/>
    <property type="evidence" value="ECO:0007669"/>
    <property type="project" value="UniProtKB-UniRule"/>
</dbReference>
<dbReference type="InterPro" id="IPR006070">
    <property type="entry name" value="Sua5-like_dom"/>
</dbReference>
<dbReference type="Gene3D" id="3.90.870.10">
    <property type="entry name" value="DHBP synthase"/>
    <property type="match status" value="1"/>
</dbReference>
<feature type="binding site" evidence="14">
    <location>
        <position position="14"/>
    </location>
    <ligand>
        <name>L-threonine</name>
        <dbReference type="ChEBI" id="CHEBI:57926"/>
    </ligand>
</feature>
<feature type="binding site" evidence="14">
    <location>
        <position position="37"/>
    </location>
    <ligand>
        <name>ATP</name>
        <dbReference type="ChEBI" id="CHEBI:30616"/>
    </ligand>
</feature>
<reference evidence="16" key="1">
    <citation type="journal article" date="2014" name="Int. J. Syst. Evol. Microbiol.">
        <title>Complete genome sequence of Corynebacterium casei LMG S-19264T (=DSM 44701T), isolated from a smear-ripened cheese.</title>
        <authorList>
            <consortium name="US DOE Joint Genome Institute (JGI-PGF)"/>
            <person name="Walter F."/>
            <person name="Albersmeier A."/>
            <person name="Kalinowski J."/>
            <person name="Ruckert C."/>
        </authorList>
    </citation>
    <scope>NUCLEOTIDE SEQUENCE</scope>
    <source>
        <strain evidence="16">CGMCC 1.15493</strain>
    </source>
</reference>
<evidence type="ECO:0000259" key="15">
    <source>
        <dbReference type="PROSITE" id="PS51163"/>
    </source>
</evidence>
<feature type="binding site" evidence="14">
    <location>
        <position position="122"/>
    </location>
    <ligand>
        <name>L-threonine</name>
        <dbReference type="ChEBI" id="CHEBI:57926"/>
    </ligand>
</feature>
<dbReference type="InterPro" id="IPR038385">
    <property type="entry name" value="Sua5/YwlC_C"/>
</dbReference>
<dbReference type="GO" id="GO:0008033">
    <property type="term" value="P:tRNA processing"/>
    <property type="evidence" value="ECO:0007669"/>
    <property type="project" value="UniProtKB-KW"/>
</dbReference>
<keyword evidence="7 13" id="KW-0819">tRNA processing</keyword>
<evidence type="ECO:0000256" key="9">
    <source>
        <dbReference type="ARBA" id="ARBA00022741"/>
    </source>
</evidence>
<organism evidence="16 17">
    <name type="scientific">Aureimonas glaciei</name>
    <dbReference type="NCBI Taxonomy" id="1776957"/>
    <lineage>
        <taxon>Bacteria</taxon>
        <taxon>Pseudomonadati</taxon>
        <taxon>Pseudomonadota</taxon>
        <taxon>Alphaproteobacteria</taxon>
        <taxon>Hyphomicrobiales</taxon>
        <taxon>Aurantimonadaceae</taxon>
        <taxon>Aureimonas</taxon>
    </lineage>
</organism>
<keyword evidence="8 13" id="KW-0548">Nucleotidyltransferase</keyword>
<comment type="catalytic activity">
    <reaction evidence="12 13">
        <text>L-threonine + hydrogencarbonate + ATP = L-threonylcarbamoyladenylate + diphosphate + H2O</text>
        <dbReference type="Rhea" id="RHEA:36407"/>
        <dbReference type="ChEBI" id="CHEBI:15377"/>
        <dbReference type="ChEBI" id="CHEBI:17544"/>
        <dbReference type="ChEBI" id="CHEBI:30616"/>
        <dbReference type="ChEBI" id="CHEBI:33019"/>
        <dbReference type="ChEBI" id="CHEBI:57926"/>
        <dbReference type="ChEBI" id="CHEBI:73682"/>
        <dbReference type="EC" id="2.7.7.87"/>
    </reaction>
</comment>
<feature type="binding site" evidence="14">
    <location>
        <position position="97"/>
    </location>
    <ligand>
        <name>ATP</name>
        <dbReference type="ChEBI" id="CHEBI:30616"/>
    </ligand>
</feature>
<evidence type="ECO:0000256" key="1">
    <source>
        <dbReference type="ARBA" id="ARBA00004496"/>
    </source>
</evidence>
<evidence type="ECO:0000256" key="4">
    <source>
        <dbReference type="ARBA" id="ARBA00015492"/>
    </source>
</evidence>
<proteinExistence type="inferred from homology"/>
<keyword evidence="10 13" id="KW-0067">ATP-binding</keyword>
<feature type="binding site" evidence="14">
    <location>
        <position position="41"/>
    </location>
    <ligand>
        <name>ATP</name>
        <dbReference type="ChEBI" id="CHEBI:30616"/>
    </ligand>
</feature>
<dbReference type="PROSITE" id="PS51163">
    <property type="entry name" value="YRDC"/>
    <property type="match status" value="1"/>
</dbReference>
<evidence type="ECO:0000256" key="12">
    <source>
        <dbReference type="ARBA" id="ARBA00048366"/>
    </source>
</evidence>
<evidence type="ECO:0000256" key="10">
    <source>
        <dbReference type="ARBA" id="ARBA00022840"/>
    </source>
</evidence>
<evidence type="ECO:0000256" key="13">
    <source>
        <dbReference type="PIRNR" id="PIRNR004930"/>
    </source>
</evidence>
<accession>A0A916XT93</accession>
<dbReference type="GO" id="GO:0061710">
    <property type="term" value="F:L-threonylcarbamoyladenylate synthase"/>
    <property type="evidence" value="ECO:0007669"/>
    <property type="project" value="UniProtKB-EC"/>
</dbReference>
<reference evidence="16" key="2">
    <citation type="submission" date="2020-09" db="EMBL/GenBank/DDBJ databases">
        <authorList>
            <person name="Sun Q."/>
            <person name="Zhou Y."/>
        </authorList>
    </citation>
    <scope>NUCLEOTIDE SEQUENCE</scope>
    <source>
        <strain evidence="16">CGMCC 1.15493</strain>
    </source>
</reference>
<dbReference type="Pfam" id="PF03481">
    <property type="entry name" value="Sua5_C"/>
    <property type="match status" value="1"/>
</dbReference>
<feature type="binding site" evidence="14">
    <location>
        <position position="120"/>
    </location>
    <ligand>
        <name>L-threonine</name>
        <dbReference type="ChEBI" id="CHEBI:57926"/>
    </ligand>
</feature>
<dbReference type="Pfam" id="PF01300">
    <property type="entry name" value="Sua5_yciO_yrdC"/>
    <property type="match status" value="1"/>
</dbReference>
<keyword evidence="5 13" id="KW-0963">Cytoplasm</keyword>
<feature type="binding site" evidence="14">
    <location>
        <position position="160"/>
    </location>
    <ligand>
        <name>L-threonine</name>
        <dbReference type="ChEBI" id="CHEBI:57926"/>
    </ligand>
</feature>
<dbReference type="NCBIfam" id="TIGR00057">
    <property type="entry name" value="L-threonylcarbamoyladenylate synthase"/>
    <property type="match status" value="1"/>
</dbReference>
<dbReference type="InterPro" id="IPR010923">
    <property type="entry name" value="T(6)A37_SUA5"/>
</dbReference>
<feature type="binding site" evidence="14">
    <location>
        <position position="101"/>
    </location>
    <ligand>
        <name>L-threonine</name>
        <dbReference type="ChEBI" id="CHEBI:57926"/>
    </ligand>
</feature>
<dbReference type="InterPro" id="IPR005145">
    <property type="entry name" value="Sua5_C"/>
</dbReference>
<evidence type="ECO:0000313" key="16">
    <source>
        <dbReference type="EMBL" id="GGD07925.1"/>
    </source>
</evidence>
<evidence type="ECO:0000256" key="7">
    <source>
        <dbReference type="ARBA" id="ARBA00022694"/>
    </source>
</evidence>
<evidence type="ECO:0000256" key="3">
    <source>
        <dbReference type="ARBA" id="ARBA00012584"/>
    </source>
</evidence>
<dbReference type="SUPFAM" id="SSF55821">
    <property type="entry name" value="YrdC/RibB"/>
    <property type="match status" value="1"/>
</dbReference>
<comment type="caution">
    <text evidence="16">The sequence shown here is derived from an EMBL/GenBank/DDBJ whole genome shotgun (WGS) entry which is preliminary data.</text>
</comment>
<feature type="binding site" evidence="14">
    <location>
        <position position="46"/>
    </location>
    <ligand>
        <name>L-threonine</name>
        <dbReference type="ChEBI" id="CHEBI:57926"/>
    </ligand>
</feature>
<dbReference type="GO" id="GO:0006450">
    <property type="term" value="P:regulation of translational fidelity"/>
    <property type="evidence" value="ECO:0007669"/>
    <property type="project" value="TreeGrafter"/>
</dbReference>
<evidence type="ECO:0000256" key="14">
    <source>
        <dbReference type="PIRSR" id="PIRSR004930-1"/>
    </source>
</evidence>
<feature type="binding site" evidence="14">
    <location>
        <position position="130"/>
    </location>
    <ligand>
        <name>ATP</name>
        <dbReference type="ChEBI" id="CHEBI:30616"/>
    </ligand>
</feature>
<gene>
    <name evidence="16" type="ORF">GCM10011335_08520</name>
</gene>
<dbReference type="InterPro" id="IPR050156">
    <property type="entry name" value="TC-AMP_synthase_SUA5"/>
</dbReference>
<keyword evidence="9 13" id="KW-0547">Nucleotide-binding</keyword>
<dbReference type="Gene3D" id="3.40.50.11030">
    <property type="entry name" value="Threonylcarbamoyl-AMP synthase, C-terminal domain"/>
    <property type="match status" value="1"/>
</dbReference>
<comment type="similarity">
    <text evidence="2 13">Belongs to the SUA5 family.</text>
</comment>
<dbReference type="PIRSF" id="PIRSF004930">
    <property type="entry name" value="Tln_factor_SUA5"/>
    <property type="match status" value="1"/>
</dbReference>
<dbReference type="PANTHER" id="PTHR17490">
    <property type="entry name" value="SUA5"/>
    <property type="match status" value="1"/>
</dbReference>
<dbReference type="PANTHER" id="PTHR17490:SF16">
    <property type="entry name" value="THREONYLCARBAMOYL-AMP SYNTHASE"/>
    <property type="match status" value="1"/>
</dbReference>
<evidence type="ECO:0000256" key="6">
    <source>
        <dbReference type="ARBA" id="ARBA00022679"/>
    </source>
</evidence>
<comment type="subcellular location">
    <subcellularLocation>
        <location evidence="1 13">Cytoplasm</location>
    </subcellularLocation>
</comment>
<dbReference type="AlphaFoldDB" id="A0A916XT93"/>
<keyword evidence="17" id="KW-1185">Reference proteome</keyword>
<dbReference type="InterPro" id="IPR017945">
    <property type="entry name" value="DHBP_synth_RibB-like_a/b_dom"/>
</dbReference>
<feature type="domain" description="YrdC-like" evidence="15">
    <location>
        <begin position="1"/>
        <end position="178"/>
    </location>
</feature>
<comment type="function">
    <text evidence="13">Required for the formation of a threonylcarbamoyl group on adenosine at position 37 (t(6)A37) in tRNAs that read codons beginning with adenine.</text>
</comment>
<dbReference type="Proteomes" id="UP000613160">
    <property type="component" value="Unassembled WGS sequence"/>
</dbReference>
<evidence type="ECO:0000256" key="8">
    <source>
        <dbReference type="ARBA" id="ARBA00022695"/>
    </source>
</evidence>
<evidence type="ECO:0000313" key="17">
    <source>
        <dbReference type="Proteomes" id="UP000613160"/>
    </source>
</evidence>
<keyword evidence="6 13" id="KW-0808">Transferase</keyword>
<dbReference type="GO" id="GO:0005737">
    <property type="term" value="C:cytoplasm"/>
    <property type="evidence" value="ECO:0007669"/>
    <property type="project" value="UniProtKB-SubCell"/>
</dbReference>